<dbReference type="Pfam" id="PF13181">
    <property type="entry name" value="TPR_8"/>
    <property type="match status" value="2"/>
</dbReference>
<dbReference type="RefSeq" id="WP_207687952.1">
    <property type="nucleotide sequence ID" value="NZ_CP061799.1"/>
</dbReference>
<dbReference type="InterPro" id="IPR011990">
    <property type="entry name" value="TPR-like_helical_dom_sf"/>
</dbReference>
<protein>
    <submittedName>
        <fullName evidence="3">Tetratricopeptide repeat-containing protein</fullName>
    </submittedName>
</protein>
<proteinExistence type="predicted"/>
<dbReference type="PANTHER" id="PTHR10098:SF108">
    <property type="entry name" value="TETRATRICOPEPTIDE REPEAT PROTEIN 28"/>
    <property type="match status" value="1"/>
</dbReference>
<gene>
    <name evidence="3" type="ORF">dnl_43390</name>
</gene>
<accession>A0A975BAW1</accession>
<dbReference type="Gene3D" id="1.25.40.10">
    <property type="entry name" value="Tetratricopeptide repeat domain"/>
    <property type="match status" value="1"/>
</dbReference>
<dbReference type="AlphaFoldDB" id="A0A975BAW1"/>
<evidence type="ECO:0000259" key="2">
    <source>
        <dbReference type="Pfam" id="PF01637"/>
    </source>
</evidence>
<dbReference type="SUPFAM" id="SSF52540">
    <property type="entry name" value="P-loop containing nucleoside triphosphate hydrolases"/>
    <property type="match status" value="1"/>
</dbReference>
<dbReference type="PANTHER" id="PTHR10098">
    <property type="entry name" value="RAPSYN-RELATED"/>
    <property type="match status" value="1"/>
</dbReference>
<feature type="repeat" description="TPR" evidence="1">
    <location>
        <begin position="293"/>
        <end position="326"/>
    </location>
</feature>
<keyword evidence="1" id="KW-0802">TPR repeat</keyword>
<dbReference type="Gene3D" id="3.40.50.300">
    <property type="entry name" value="P-loop containing nucleotide triphosphate hydrolases"/>
    <property type="match status" value="1"/>
</dbReference>
<organism evidence="3 4">
    <name type="scientific">Desulfonema limicola</name>
    <dbReference type="NCBI Taxonomy" id="45656"/>
    <lineage>
        <taxon>Bacteria</taxon>
        <taxon>Pseudomonadati</taxon>
        <taxon>Thermodesulfobacteriota</taxon>
        <taxon>Desulfobacteria</taxon>
        <taxon>Desulfobacterales</taxon>
        <taxon>Desulfococcaceae</taxon>
        <taxon>Desulfonema</taxon>
    </lineage>
</organism>
<dbReference type="InterPro" id="IPR019734">
    <property type="entry name" value="TPR_rpt"/>
</dbReference>
<dbReference type="Pfam" id="PF01637">
    <property type="entry name" value="ATPase_2"/>
    <property type="match status" value="1"/>
</dbReference>
<dbReference type="InterPro" id="IPR027417">
    <property type="entry name" value="P-loop_NTPase"/>
</dbReference>
<evidence type="ECO:0000313" key="3">
    <source>
        <dbReference type="EMBL" id="QTA81978.1"/>
    </source>
</evidence>
<name>A0A975BAW1_9BACT</name>
<feature type="domain" description="ATPase" evidence="2">
    <location>
        <begin position="405"/>
        <end position="537"/>
    </location>
</feature>
<dbReference type="PROSITE" id="PS50005">
    <property type="entry name" value="TPR"/>
    <property type="match status" value="2"/>
</dbReference>
<reference evidence="3" key="1">
    <citation type="journal article" date="2021" name="Microb. Physiol.">
        <title>Proteogenomic Insights into the Physiology of Marine, Sulfate-Reducing, Filamentous Desulfonema limicola and Desulfonema magnum.</title>
        <authorList>
            <person name="Schnaars V."/>
            <person name="Wohlbrand L."/>
            <person name="Scheve S."/>
            <person name="Hinrichs C."/>
            <person name="Reinhardt R."/>
            <person name="Rabus R."/>
        </authorList>
    </citation>
    <scope>NUCLEOTIDE SEQUENCE</scope>
    <source>
        <strain evidence="3">5ac10</strain>
    </source>
</reference>
<dbReference type="GO" id="GO:0005524">
    <property type="term" value="F:ATP binding"/>
    <property type="evidence" value="ECO:0007669"/>
    <property type="project" value="InterPro"/>
</dbReference>
<dbReference type="KEGG" id="dli:dnl_43390"/>
<evidence type="ECO:0000256" key="1">
    <source>
        <dbReference type="PROSITE-ProRule" id="PRU00339"/>
    </source>
</evidence>
<dbReference type="InterPro" id="IPR011579">
    <property type="entry name" value="ATPase_dom"/>
</dbReference>
<dbReference type="EMBL" id="CP061799">
    <property type="protein sequence ID" value="QTA81978.1"/>
    <property type="molecule type" value="Genomic_DNA"/>
</dbReference>
<dbReference type="SMART" id="SM00028">
    <property type="entry name" value="TPR"/>
    <property type="match status" value="4"/>
</dbReference>
<sequence>MFNLAENKEQWKRLVYSLEKRDRSTLIFITFDHDDIKSDLSEKLLKHFPQYRFHDLYLSSQQVKSLSRAFNENLPESILNSDPAEYIVNVFGLEHSINFIEKNNKLEASPLISELNYEREILFRKYPFITIIWSDSSIVDKLKKEANDFWDWVSYHFDFKGNDKDRIEFVEDMQPVSRLKECPPEKMQRIQNLEAKLKNLENVSTERDVREKLNTVKLLAREYKELRDYENLIFYLQKALALSQNIQVSEYDKADILFQLGYAYFAIKDYDSAMKKYLAVLDIYEKIGNEKNGDLLFQMGIIYEKQGAWEHALTSFNIAIKIFEKDEDDDSLGKVYHQIGNIHESQRQWKDSLINYRKASTFYKKTGNDENDGEISERIATVLKKQKVTNPYNNKSMLPHDSDMFFGRRAELNRIENMLDSDNPQSVSIVGERRIGKSSIANRIYHRFKDSENTLAVFMDCDGLAEDCKTKEDFFGLLNEKFSEAVEAGQGVEIDLNLDKELFKDYPGFKSFVNKQAKKGIRFLIFIDEFEKLSAMGFADDSFFSNLRFLANKPDFRLAFVTVSQKRLKDLTHKSVISSGFWNIFGDVIIGLLEDDALIDLRVKGFQESGFVVEEQDFNIIDFYGGAFPFFNQIVCSHMFFAKASWEKLNVNQIKFELNYHYKDLWEKRTRDEQKVLKKLVDEEKADEYLLTELQVRGLLKQTGEYYYPFSKFFSYLIEKVFKEKPGVTPDDVINGLKKFQEGNGVAIKIFKDGKEFFSGEDKKKEDKK</sequence>
<keyword evidence="4" id="KW-1185">Reference proteome</keyword>
<dbReference type="SUPFAM" id="SSF48452">
    <property type="entry name" value="TPR-like"/>
    <property type="match status" value="1"/>
</dbReference>
<dbReference type="Proteomes" id="UP000663720">
    <property type="component" value="Chromosome"/>
</dbReference>
<evidence type="ECO:0000313" key="4">
    <source>
        <dbReference type="Proteomes" id="UP000663720"/>
    </source>
</evidence>
<feature type="repeat" description="TPR" evidence="1">
    <location>
        <begin position="254"/>
        <end position="287"/>
    </location>
</feature>